<organism evidence="1 2">
    <name type="scientific">Peronospora matthiolae</name>
    <dbReference type="NCBI Taxonomy" id="2874970"/>
    <lineage>
        <taxon>Eukaryota</taxon>
        <taxon>Sar</taxon>
        <taxon>Stramenopiles</taxon>
        <taxon>Oomycota</taxon>
        <taxon>Peronosporomycetes</taxon>
        <taxon>Peronosporales</taxon>
        <taxon>Peronosporaceae</taxon>
        <taxon>Peronospora</taxon>
    </lineage>
</organism>
<sequence>MTCFGVGVASISRRAPKGKRGRIMLSLMCSSSIMDCSRDDMGYQKRGRTRSHELNMVA</sequence>
<proteinExistence type="predicted"/>
<dbReference type="AlphaFoldDB" id="A0AAV1ULW2"/>
<comment type="caution">
    <text evidence="1">The sequence shown here is derived from an EMBL/GenBank/DDBJ whole genome shotgun (WGS) entry which is preliminary data.</text>
</comment>
<dbReference type="Proteomes" id="UP001162060">
    <property type="component" value="Unassembled WGS sequence"/>
</dbReference>
<reference evidence="1" key="1">
    <citation type="submission" date="2024-01" db="EMBL/GenBank/DDBJ databases">
        <authorList>
            <person name="Webb A."/>
        </authorList>
    </citation>
    <scope>NUCLEOTIDE SEQUENCE</scope>
    <source>
        <strain evidence="1">Pm1</strain>
    </source>
</reference>
<name>A0AAV1ULW2_9STRA</name>
<gene>
    <name evidence="1" type="ORF">PM001_LOCUS19545</name>
</gene>
<accession>A0AAV1ULW2</accession>
<dbReference type="EMBL" id="CAKLBY020000209">
    <property type="protein sequence ID" value="CAK7934395.1"/>
    <property type="molecule type" value="Genomic_DNA"/>
</dbReference>
<evidence type="ECO:0000313" key="2">
    <source>
        <dbReference type="Proteomes" id="UP001162060"/>
    </source>
</evidence>
<protein>
    <submittedName>
        <fullName evidence="1">Uncharacterized protein</fullName>
    </submittedName>
</protein>
<evidence type="ECO:0000313" key="1">
    <source>
        <dbReference type="EMBL" id="CAK7934395.1"/>
    </source>
</evidence>